<protein>
    <submittedName>
        <fullName evidence="6">Ankyrin repeat domain-containing protein</fullName>
    </submittedName>
</protein>
<evidence type="ECO:0000313" key="6">
    <source>
        <dbReference type="EMBL" id="MCL1138677.1"/>
    </source>
</evidence>
<organism evidence="6 7">
    <name type="scientific">Shewanella pneumatophori</name>
    <dbReference type="NCBI Taxonomy" id="314092"/>
    <lineage>
        <taxon>Bacteria</taxon>
        <taxon>Pseudomonadati</taxon>
        <taxon>Pseudomonadota</taxon>
        <taxon>Gammaproteobacteria</taxon>
        <taxon>Alteromonadales</taxon>
        <taxon>Shewanellaceae</taxon>
        <taxon>Shewanella</taxon>
    </lineage>
</organism>
<dbReference type="Gene3D" id="1.25.40.20">
    <property type="entry name" value="Ankyrin repeat-containing domain"/>
    <property type="match status" value="3"/>
</dbReference>
<keyword evidence="1" id="KW-0677">Repeat</keyword>
<keyword evidence="2 3" id="KW-0040">ANK repeat</keyword>
<feature type="repeat" description="ANK" evidence="3">
    <location>
        <begin position="81"/>
        <end position="113"/>
    </location>
</feature>
<evidence type="ECO:0000256" key="2">
    <source>
        <dbReference type="ARBA" id="ARBA00023043"/>
    </source>
</evidence>
<dbReference type="PANTHER" id="PTHR24198">
    <property type="entry name" value="ANKYRIN REPEAT AND PROTEIN KINASE DOMAIN-CONTAINING PROTEIN"/>
    <property type="match status" value="1"/>
</dbReference>
<dbReference type="SMART" id="SM00248">
    <property type="entry name" value="ANK"/>
    <property type="match status" value="12"/>
</dbReference>
<evidence type="ECO:0000256" key="5">
    <source>
        <dbReference type="SAM" id="SignalP"/>
    </source>
</evidence>
<dbReference type="AlphaFoldDB" id="A0A9X2CE82"/>
<dbReference type="EMBL" id="JAKILB010000005">
    <property type="protein sequence ID" value="MCL1138677.1"/>
    <property type="molecule type" value="Genomic_DNA"/>
</dbReference>
<proteinExistence type="predicted"/>
<dbReference type="PROSITE" id="PS50088">
    <property type="entry name" value="ANK_REPEAT"/>
    <property type="match status" value="6"/>
</dbReference>
<gene>
    <name evidence="6" type="ORF">L2740_08990</name>
</gene>
<accession>A0A9X2CE82</accession>
<dbReference type="PROSITE" id="PS51257">
    <property type="entry name" value="PROKAR_LIPOPROTEIN"/>
    <property type="match status" value="1"/>
</dbReference>
<dbReference type="PROSITE" id="PS50297">
    <property type="entry name" value="ANK_REP_REGION"/>
    <property type="match status" value="3"/>
</dbReference>
<feature type="repeat" description="ANK" evidence="3">
    <location>
        <begin position="392"/>
        <end position="424"/>
    </location>
</feature>
<name>A0A9X2CE82_9GAMM</name>
<comment type="caution">
    <text evidence="6">The sequence shown here is derived from an EMBL/GenBank/DDBJ whole genome shotgun (WGS) entry which is preliminary data.</text>
</comment>
<feature type="repeat" description="ANK" evidence="3">
    <location>
        <begin position="225"/>
        <end position="257"/>
    </location>
</feature>
<dbReference type="PANTHER" id="PTHR24198:SF165">
    <property type="entry name" value="ANKYRIN REPEAT-CONTAINING PROTEIN-RELATED"/>
    <property type="match status" value="1"/>
</dbReference>
<dbReference type="Proteomes" id="UP001139293">
    <property type="component" value="Unassembled WGS sequence"/>
</dbReference>
<reference evidence="6" key="1">
    <citation type="submission" date="2022-01" db="EMBL/GenBank/DDBJ databases">
        <title>Whole genome-based taxonomy of the Shewanellaceae.</title>
        <authorList>
            <person name="Martin-Rodriguez A.J."/>
        </authorList>
    </citation>
    <scope>NUCLEOTIDE SEQUENCE</scope>
    <source>
        <strain evidence="6">KCTC 23973</strain>
    </source>
</reference>
<evidence type="ECO:0000256" key="4">
    <source>
        <dbReference type="SAM" id="MobiDB-lite"/>
    </source>
</evidence>
<keyword evidence="7" id="KW-1185">Reference proteome</keyword>
<dbReference type="InterPro" id="IPR002110">
    <property type="entry name" value="Ankyrin_rpt"/>
</dbReference>
<feature type="repeat" description="ANK" evidence="3">
    <location>
        <begin position="192"/>
        <end position="224"/>
    </location>
</feature>
<feature type="chain" id="PRO_5040827821" evidence="5">
    <location>
        <begin position="24"/>
        <end position="519"/>
    </location>
</feature>
<evidence type="ECO:0000313" key="7">
    <source>
        <dbReference type="Proteomes" id="UP001139293"/>
    </source>
</evidence>
<dbReference type="RefSeq" id="WP_248949745.1">
    <property type="nucleotide sequence ID" value="NZ_JAKILB010000005.1"/>
</dbReference>
<dbReference type="InterPro" id="IPR036770">
    <property type="entry name" value="Ankyrin_rpt-contain_sf"/>
</dbReference>
<dbReference type="SUPFAM" id="SSF48403">
    <property type="entry name" value="Ankyrin repeat"/>
    <property type="match status" value="2"/>
</dbReference>
<evidence type="ECO:0000256" key="3">
    <source>
        <dbReference type="PROSITE-ProRule" id="PRU00023"/>
    </source>
</evidence>
<evidence type="ECO:0000256" key="1">
    <source>
        <dbReference type="ARBA" id="ARBA00022737"/>
    </source>
</evidence>
<sequence>MRRLTAVIMLGLVLGGCAQSSNAPKPEQTNQATIPSSANSLSEGELNAATEAMISAIEQNDITTFTRLLASSPSQSLNPKDGYSPLYLAITMRHPELVKPLLDAGADPNLGNQFSGYQTPLMFAIFNVDIDSFKQLLVNGAKPNGVDYKGLSALHYLAQNRCGSCLPRDEFNQQALALLIEYGANINQQDNEGESPAFVAAKYNNIPMLTALAAQGADLDLLTERGISALIQAIDFNQPEIVAALLSLGANVDAKTYRDTTPLMDALLRRESRQPIIDNLIAAGADVNSHGAEATPLVIAVESNNIEQVNQLVAAGAAPSLATLEGYTTPLMSAIYIQSNPMIERLLQLGADPNQQDIQAASPLRYAIALKNQAAVKLLIEAGADINELTKQHWTPLATAIDINNLEIATLLLAKGADSNISDSYGDWPPMVLASSKLDLPMLSLLMDNEAEIKRTNLNGNNALHIAVLNIEQLDDNAKQIIKALINYGADLHAVNNSGKTALDYADSKPELLKFLQQF</sequence>
<keyword evidence="5" id="KW-0732">Signal</keyword>
<dbReference type="Pfam" id="PF12796">
    <property type="entry name" value="Ank_2"/>
    <property type="match status" value="4"/>
</dbReference>
<feature type="region of interest" description="Disordered" evidence="4">
    <location>
        <begin position="20"/>
        <end position="41"/>
    </location>
</feature>
<feature type="signal peptide" evidence="5">
    <location>
        <begin position="1"/>
        <end position="23"/>
    </location>
</feature>
<feature type="repeat" description="ANK" evidence="3">
    <location>
        <begin position="459"/>
        <end position="497"/>
    </location>
</feature>
<feature type="repeat" description="ANK" evidence="3">
    <location>
        <begin position="359"/>
        <end position="391"/>
    </location>
</feature>